<sequence length="109" mass="10969">MKKAIALAALISASAFAAGASAQTMDMQNPATSTAGVTVVDVTNDPSSGNGSRLPQSVSNPSPDVIQNAQAELQSDPGLADALTMQNVELANVIAIQTAADGGKVVYIR</sequence>
<dbReference type="Proteomes" id="UP000520770">
    <property type="component" value="Unassembled WGS sequence"/>
</dbReference>
<evidence type="ECO:0000313" key="3">
    <source>
        <dbReference type="EMBL" id="MBB4347357.1"/>
    </source>
</evidence>
<dbReference type="EMBL" id="JACIHM010000001">
    <property type="protein sequence ID" value="MBB4444936.1"/>
    <property type="molecule type" value="Genomic_DNA"/>
</dbReference>
<protein>
    <submittedName>
        <fullName evidence="3">Uncharacterized protein</fullName>
    </submittedName>
</protein>
<evidence type="ECO:0000313" key="6">
    <source>
        <dbReference type="Proteomes" id="UP000520770"/>
    </source>
</evidence>
<feature type="signal peptide" evidence="2">
    <location>
        <begin position="1"/>
        <end position="17"/>
    </location>
</feature>
<name>A0A7W6WNI9_9HYPH</name>
<evidence type="ECO:0000313" key="4">
    <source>
        <dbReference type="EMBL" id="MBB4410249.1"/>
    </source>
</evidence>
<dbReference type="AlphaFoldDB" id="A0A7W6WNI9"/>
<accession>A0A7W6WNI9</accession>
<gene>
    <name evidence="4" type="ORF">GGE31_000720</name>
    <name evidence="3" type="ORF">GGE33_001065</name>
    <name evidence="5" type="ORF">GGE35_000718</name>
</gene>
<evidence type="ECO:0000313" key="5">
    <source>
        <dbReference type="EMBL" id="MBB4444936.1"/>
    </source>
</evidence>
<dbReference type="Proteomes" id="UP000576087">
    <property type="component" value="Unassembled WGS sequence"/>
</dbReference>
<feature type="chain" id="PRO_5044130387" evidence="2">
    <location>
        <begin position="18"/>
        <end position="109"/>
    </location>
</feature>
<evidence type="ECO:0000256" key="2">
    <source>
        <dbReference type="SAM" id="SignalP"/>
    </source>
</evidence>
<keyword evidence="2" id="KW-0732">Signal</keyword>
<dbReference type="EMBL" id="JACIGY010000001">
    <property type="protein sequence ID" value="MBB4410249.1"/>
    <property type="molecule type" value="Genomic_DNA"/>
</dbReference>
<reference evidence="6 7" key="1">
    <citation type="submission" date="2020-08" db="EMBL/GenBank/DDBJ databases">
        <title>Genomic Encyclopedia of Type Strains, Phase IV (KMG-V): Genome sequencing to study the core and pangenomes of soil and plant-associated prokaryotes.</title>
        <authorList>
            <person name="Whitman W."/>
        </authorList>
    </citation>
    <scope>NUCLEOTIDE SEQUENCE [LARGE SCALE GENOMIC DNA]</scope>
    <source>
        <strain evidence="4 7">SEMIA 444</strain>
        <strain evidence="3 6">SEMIA 448</strain>
        <strain evidence="5 8">SEMIA 452</strain>
    </source>
</reference>
<evidence type="ECO:0000313" key="8">
    <source>
        <dbReference type="Proteomes" id="UP000576087"/>
    </source>
</evidence>
<evidence type="ECO:0000256" key="1">
    <source>
        <dbReference type="SAM" id="MobiDB-lite"/>
    </source>
</evidence>
<feature type="compositionally biased region" description="Polar residues" evidence="1">
    <location>
        <begin position="44"/>
        <end position="64"/>
    </location>
</feature>
<comment type="caution">
    <text evidence="3">The sequence shown here is derived from an EMBL/GenBank/DDBJ whole genome shotgun (WGS) entry which is preliminary data.</text>
</comment>
<feature type="region of interest" description="Disordered" evidence="1">
    <location>
        <begin position="40"/>
        <end position="64"/>
    </location>
</feature>
<evidence type="ECO:0000313" key="7">
    <source>
        <dbReference type="Proteomes" id="UP000524535"/>
    </source>
</evidence>
<keyword evidence="7" id="KW-1185">Reference proteome</keyword>
<organism evidence="3 6">
    <name type="scientific">Aliirhizobium cellulosilyticum</name>
    <dbReference type="NCBI Taxonomy" id="393664"/>
    <lineage>
        <taxon>Bacteria</taxon>
        <taxon>Pseudomonadati</taxon>
        <taxon>Pseudomonadota</taxon>
        <taxon>Alphaproteobacteria</taxon>
        <taxon>Hyphomicrobiales</taxon>
        <taxon>Rhizobiaceae</taxon>
        <taxon>Aliirhizobium</taxon>
    </lineage>
</organism>
<dbReference type="EMBL" id="JACIGW010000001">
    <property type="protein sequence ID" value="MBB4347357.1"/>
    <property type="molecule type" value="Genomic_DNA"/>
</dbReference>
<dbReference type="Proteomes" id="UP000524535">
    <property type="component" value="Unassembled WGS sequence"/>
</dbReference>
<proteinExistence type="predicted"/>
<dbReference type="RefSeq" id="WP_183821488.1">
    <property type="nucleotide sequence ID" value="NZ_JACIGW010000001.1"/>
</dbReference>